<evidence type="ECO:0000313" key="2">
    <source>
        <dbReference type="EMBL" id="RJX37208.1"/>
    </source>
</evidence>
<feature type="transmembrane region" description="Helical" evidence="1">
    <location>
        <begin position="6"/>
        <end position="24"/>
    </location>
</feature>
<sequence length="466" mass="49951">MARSIWVAAQKIVVFSLAAVFIAQQLTSMELLLYPLGGLALLAIVLSLPRLKGIAKWLAAGFMAGGVVLMLLQKADLHLWFEAAAINATLVTLFVFAPLFGIPVRLPAYVAALRRFYETSVRSKAVMFTGTQLLTQIMGAFINVGSIPVVYHLAFVKPHSSRMARLLAAAMNRGFGGAIMWSPYFAAMALVTSALSLGWSSILPYIIGLSLLSLIASIAVSGRELWRKEQNDADSERAEDAGQAPEGSQSIRTPFPFGLAAYLVLAIAAILLLERLLELPMVLITCLGAVLIPLLWCAAKGAMDIYRQGIANHITVTLPALQKEITLFLTAGFFSGSIRSTSFGAYIPGLLEKLPVPLWLAFSLFTVLLIMATSWIGLHPIVPVTILATGIDPSAVGISTVYFAVLLLGSWGLSNPISPASAVNHLLAGLQNKTAIQMARPNYAYALWMAAALILYLGLLHYGIGG</sequence>
<feature type="transmembrane region" description="Helical" evidence="1">
    <location>
        <begin position="79"/>
        <end position="100"/>
    </location>
</feature>
<dbReference type="Proteomes" id="UP000267798">
    <property type="component" value="Unassembled WGS sequence"/>
</dbReference>
<evidence type="ECO:0000256" key="1">
    <source>
        <dbReference type="SAM" id="Phobius"/>
    </source>
</evidence>
<proteinExistence type="predicted"/>
<dbReference type="RefSeq" id="WP_120113762.1">
    <property type="nucleotide sequence ID" value="NZ_QXQB01000006.1"/>
</dbReference>
<feature type="transmembrane region" description="Helical" evidence="1">
    <location>
        <begin position="358"/>
        <end position="378"/>
    </location>
</feature>
<keyword evidence="1" id="KW-0472">Membrane</keyword>
<feature type="transmembrane region" description="Helical" evidence="1">
    <location>
        <begin position="279"/>
        <end position="299"/>
    </location>
</feature>
<reference evidence="2 3" key="1">
    <citation type="submission" date="2018-09" db="EMBL/GenBank/DDBJ databases">
        <title>Paenibacillus aracenensis nov. sp. isolated from a cave in southern Spain.</title>
        <authorList>
            <person name="Jurado V."/>
            <person name="Gutierrez-Patricio S."/>
            <person name="Gonzalez-Pimentel J.L."/>
            <person name="Miller A.Z."/>
            <person name="Laiz L."/>
            <person name="Saiz-Jimenez C."/>
        </authorList>
    </citation>
    <scope>NUCLEOTIDE SEQUENCE [LARGE SCALE GENOMIC DNA]</scope>
    <source>
        <strain evidence="2 3">JCM 19203</strain>
    </source>
</reference>
<feature type="transmembrane region" description="Helical" evidence="1">
    <location>
        <begin position="175"/>
        <end position="196"/>
    </location>
</feature>
<feature type="transmembrane region" description="Helical" evidence="1">
    <location>
        <begin position="443"/>
        <end position="464"/>
    </location>
</feature>
<name>A0A3A6PEK4_9BACL</name>
<accession>A0A3A6PEK4</accession>
<keyword evidence="1" id="KW-0812">Transmembrane</keyword>
<evidence type="ECO:0008006" key="4">
    <source>
        <dbReference type="Google" id="ProtNLM"/>
    </source>
</evidence>
<dbReference type="OrthoDB" id="3171527at2"/>
<organism evidence="2 3">
    <name type="scientific">Paenibacillus pinisoli</name>
    <dbReference type="NCBI Taxonomy" id="1276110"/>
    <lineage>
        <taxon>Bacteria</taxon>
        <taxon>Bacillati</taxon>
        <taxon>Bacillota</taxon>
        <taxon>Bacilli</taxon>
        <taxon>Bacillales</taxon>
        <taxon>Paenibacillaceae</taxon>
        <taxon>Paenibacillus</taxon>
    </lineage>
</organism>
<keyword evidence="3" id="KW-1185">Reference proteome</keyword>
<evidence type="ECO:0000313" key="3">
    <source>
        <dbReference type="Proteomes" id="UP000267798"/>
    </source>
</evidence>
<gene>
    <name evidence="2" type="ORF">D3P09_22875</name>
</gene>
<protein>
    <recommendedName>
        <fullName evidence="4">Permease</fullName>
    </recommendedName>
</protein>
<keyword evidence="1" id="KW-1133">Transmembrane helix</keyword>
<feature type="transmembrane region" description="Helical" evidence="1">
    <location>
        <begin position="133"/>
        <end position="154"/>
    </location>
</feature>
<dbReference type="EMBL" id="QXQB01000006">
    <property type="protein sequence ID" value="RJX37208.1"/>
    <property type="molecule type" value="Genomic_DNA"/>
</dbReference>
<dbReference type="AlphaFoldDB" id="A0A3A6PEK4"/>
<feature type="transmembrane region" description="Helical" evidence="1">
    <location>
        <begin position="202"/>
        <end position="220"/>
    </location>
</feature>
<feature type="transmembrane region" description="Helical" evidence="1">
    <location>
        <begin position="384"/>
        <end position="408"/>
    </location>
</feature>
<feature type="transmembrane region" description="Helical" evidence="1">
    <location>
        <begin position="255"/>
        <end position="273"/>
    </location>
</feature>
<comment type="caution">
    <text evidence="2">The sequence shown here is derived from an EMBL/GenBank/DDBJ whole genome shotgun (WGS) entry which is preliminary data.</text>
</comment>
<feature type="transmembrane region" description="Helical" evidence="1">
    <location>
        <begin position="54"/>
        <end position="72"/>
    </location>
</feature>